<sequence>MSNIENCAQHTDGTGFLANLGTLTKDVSDPLKSVPTIIFNQQFKAEDNTLAQTNFVKALCQYIQGNKP</sequence>
<evidence type="ECO:0000313" key="2">
    <source>
        <dbReference type="Proteomes" id="UP001168620"/>
    </source>
</evidence>
<feature type="non-terminal residue" evidence="1">
    <location>
        <position position="68"/>
    </location>
</feature>
<keyword evidence="2" id="KW-1185">Reference proteome</keyword>
<dbReference type="EMBL" id="JAUHJQ010000178">
    <property type="protein sequence ID" value="MDN4175981.1"/>
    <property type="molecule type" value="Genomic_DNA"/>
</dbReference>
<name>A0ABT8FMV3_9ACTN</name>
<protein>
    <submittedName>
        <fullName evidence="1">Uncharacterized protein</fullName>
    </submittedName>
</protein>
<dbReference type="Proteomes" id="UP001168620">
    <property type="component" value="Unassembled WGS sequence"/>
</dbReference>
<accession>A0ABT8FMV3</accession>
<reference evidence="1" key="1">
    <citation type="submission" date="2023-06" db="EMBL/GenBank/DDBJ databases">
        <title>Draft genome sequence of Nocardioides sp. SOB77.</title>
        <authorList>
            <person name="Zhang G."/>
        </authorList>
    </citation>
    <scope>NUCLEOTIDE SEQUENCE</scope>
    <source>
        <strain evidence="1">SOB77</strain>
    </source>
</reference>
<evidence type="ECO:0000313" key="1">
    <source>
        <dbReference type="EMBL" id="MDN4175981.1"/>
    </source>
</evidence>
<gene>
    <name evidence="1" type="ORF">QWY28_23755</name>
</gene>
<proteinExistence type="predicted"/>
<dbReference type="RefSeq" id="WP_300955367.1">
    <property type="nucleotide sequence ID" value="NZ_JAUHJQ010000178.1"/>
</dbReference>
<organism evidence="1 2">
    <name type="scientific">Nocardioides oceani</name>
    <dbReference type="NCBI Taxonomy" id="3058369"/>
    <lineage>
        <taxon>Bacteria</taxon>
        <taxon>Bacillati</taxon>
        <taxon>Actinomycetota</taxon>
        <taxon>Actinomycetes</taxon>
        <taxon>Propionibacteriales</taxon>
        <taxon>Nocardioidaceae</taxon>
        <taxon>Nocardioides</taxon>
    </lineage>
</organism>
<comment type="caution">
    <text evidence="1">The sequence shown here is derived from an EMBL/GenBank/DDBJ whole genome shotgun (WGS) entry which is preliminary data.</text>
</comment>